<dbReference type="InterPro" id="IPR036271">
    <property type="entry name" value="Tet_transcr_reg_TetR-rel_C_sf"/>
</dbReference>
<dbReference type="PRINTS" id="PR00455">
    <property type="entry name" value="HTHTETR"/>
</dbReference>
<dbReference type="InterPro" id="IPR050109">
    <property type="entry name" value="HTH-type_TetR-like_transc_reg"/>
</dbReference>
<dbReference type="KEGG" id="nah:F5544_16890"/>
<dbReference type="AlphaFoldDB" id="A0A6G9YDV6"/>
<gene>
    <name evidence="5" type="ORF">F5544_16890</name>
</gene>
<dbReference type="InterPro" id="IPR001647">
    <property type="entry name" value="HTH_TetR"/>
</dbReference>
<evidence type="ECO:0000313" key="5">
    <source>
        <dbReference type="EMBL" id="QIS11257.1"/>
    </source>
</evidence>
<dbReference type="PROSITE" id="PS50977">
    <property type="entry name" value="HTH_TETR_2"/>
    <property type="match status" value="1"/>
</dbReference>
<dbReference type="GO" id="GO:0003700">
    <property type="term" value="F:DNA-binding transcription factor activity"/>
    <property type="evidence" value="ECO:0007669"/>
    <property type="project" value="TreeGrafter"/>
</dbReference>
<keyword evidence="1 2" id="KW-0238">DNA-binding</keyword>
<keyword evidence="6" id="KW-1185">Reference proteome</keyword>
<name>A0A6G9YDV6_9NOCA</name>
<dbReference type="Pfam" id="PF00440">
    <property type="entry name" value="TetR_N"/>
    <property type="match status" value="1"/>
</dbReference>
<evidence type="ECO:0000259" key="4">
    <source>
        <dbReference type="PROSITE" id="PS50977"/>
    </source>
</evidence>
<reference evidence="5 6" key="1">
    <citation type="journal article" date="2019" name="ACS Chem. Biol.">
        <title>Identification and Mobilization of a Cryptic Antibiotic Biosynthesis Gene Locus from a Human-Pathogenic Nocardia Isolate.</title>
        <authorList>
            <person name="Herisse M."/>
            <person name="Ishida K."/>
            <person name="Porter J.L."/>
            <person name="Howden B."/>
            <person name="Hertweck C."/>
            <person name="Stinear T.P."/>
            <person name="Pidot S.J."/>
        </authorList>
    </citation>
    <scope>NUCLEOTIDE SEQUENCE [LARGE SCALE GENOMIC DNA]</scope>
    <source>
        <strain evidence="5 6">AUSMDU00012717</strain>
    </source>
</reference>
<dbReference type="Proteomes" id="UP000503540">
    <property type="component" value="Chromosome"/>
</dbReference>
<dbReference type="GO" id="GO:0000976">
    <property type="term" value="F:transcription cis-regulatory region binding"/>
    <property type="evidence" value="ECO:0007669"/>
    <property type="project" value="TreeGrafter"/>
</dbReference>
<protein>
    <submittedName>
        <fullName evidence="5">TetR family transcriptional regulator</fullName>
    </submittedName>
</protein>
<proteinExistence type="predicted"/>
<dbReference type="InterPro" id="IPR009057">
    <property type="entry name" value="Homeodomain-like_sf"/>
</dbReference>
<feature type="domain" description="HTH tetR-type" evidence="4">
    <location>
        <begin position="20"/>
        <end position="80"/>
    </location>
</feature>
<sequence length="229" mass="24008">MSGPDPDSRPGRTGRRPGRTDTRGTILAAARKRFADNGFDKTSIRAVATDAGVDPALVHHYFGTKQELFAAAVELPMDPNIVLQAIAAAPVDELGETIVRVVLGVWDSAAGPGLVATMRSVIGGGDSGDSSLARSFLLEIVLKRVRERIATPEDDGRFRVAMAISQMGGLLLTRKLLELPPLTEASVDQLVAAVGPTLQRYLTGDIGSGTTSSAGPTAKGQRPNGIRKG</sequence>
<dbReference type="EMBL" id="CP046172">
    <property type="protein sequence ID" value="QIS11257.1"/>
    <property type="molecule type" value="Genomic_DNA"/>
</dbReference>
<feature type="DNA-binding region" description="H-T-H motif" evidence="2">
    <location>
        <begin position="43"/>
        <end position="62"/>
    </location>
</feature>
<dbReference type="SUPFAM" id="SSF48498">
    <property type="entry name" value="Tetracyclin repressor-like, C-terminal domain"/>
    <property type="match status" value="1"/>
</dbReference>
<evidence type="ECO:0000256" key="2">
    <source>
        <dbReference type="PROSITE-ProRule" id="PRU00335"/>
    </source>
</evidence>
<dbReference type="SUPFAM" id="SSF46689">
    <property type="entry name" value="Homeodomain-like"/>
    <property type="match status" value="1"/>
</dbReference>
<dbReference type="Gene3D" id="1.10.10.60">
    <property type="entry name" value="Homeodomain-like"/>
    <property type="match status" value="1"/>
</dbReference>
<dbReference type="Gene3D" id="1.10.357.10">
    <property type="entry name" value="Tetracycline Repressor, domain 2"/>
    <property type="match status" value="1"/>
</dbReference>
<dbReference type="InterPro" id="IPR041678">
    <property type="entry name" value="TetR_C_16"/>
</dbReference>
<dbReference type="PANTHER" id="PTHR30055:SF235">
    <property type="entry name" value="TRANSCRIPTIONAL REGULATORY PROTEIN"/>
    <property type="match status" value="1"/>
</dbReference>
<dbReference type="Pfam" id="PF17920">
    <property type="entry name" value="TetR_C_16"/>
    <property type="match status" value="1"/>
</dbReference>
<evidence type="ECO:0000256" key="1">
    <source>
        <dbReference type="ARBA" id="ARBA00023125"/>
    </source>
</evidence>
<evidence type="ECO:0000256" key="3">
    <source>
        <dbReference type="SAM" id="MobiDB-lite"/>
    </source>
</evidence>
<feature type="region of interest" description="Disordered" evidence="3">
    <location>
        <begin position="205"/>
        <end position="229"/>
    </location>
</feature>
<organism evidence="5 6">
    <name type="scientific">Nocardia arthritidis</name>
    <dbReference type="NCBI Taxonomy" id="228602"/>
    <lineage>
        <taxon>Bacteria</taxon>
        <taxon>Bacillati</taxon>
        <taxon>Actinomycetota</taxon>
        <taxon>Actinomycetes</taxon>
        <taxon>Mycobacteriales</taxon>
        <taxon>Nocardiaceae</taxon>
        <taxon>Nocardia</taxon>
    </lineage>
</organism>
<dbReference type="PANTHER" id="PTHR30055">
    <property type="entry name" value="HTH-TYPE TRANSCRIPTIONAL REGULATOR RUTR"/>
    <property type="match status" value="1"/>
</dbReference>
<accession>A0A6G9YDV6</accession>
<dbReference type="RefSeq" id="WP_167474101.1">
    <property type="nucleotide sequence ID" value="NZ_CP046172.1"/>
</dbReference>
<evidence type="ECO:0000313" key="6">
    <source>
        <dbReference type="Proteomes" id="UP000503540"/>
    </source>
</evidence>
<feature type="compositionally biased region" description="Basic and acidic residues" evidence="3">
    <location>
        <begin position="1"/>
        <end position="10"/>
    </location>
</feature>
<feature type="region of interest" description="Disordered" evidence="3">
    <location>
        <begin position="1"/>
        <end position="23"/>
    </location>
</feature>